<feature type="binding site" evidence="12">
    <location>
        <position position="242"/>
    </location>
    <ligand>
        <name>Ca(2+)</name>
        <dbReference type="ChEBI" id="CHEBI:29108"/>
        <label>2</label>
    </ligand>
</feature>
<dbReference type="InterPro" id="IPR010255">
    <property type="entry name" value="Haem_peroxidase_sf"/>
</dbReference>
<dbReference type="InterPro" id="IPR033905">
    <property type="entry name" value="Secretory_peroxidase"/>
</dbReference>
<name>A0A9R0IZA4_SPIOL</name>
<dbReference type="PROSITE" id="PS51257">
    <property type="entry name" value="PROKAR_LIPOPROTEIN"/>
    <property type="match status" value="1"/>
</dbReference>
<evidence type="ECO:0000256" key="15">
    <source>
        <dbReference type="RuleBase" id="RU362060"/>
    </source>
</evidence>
<feature type="binding site" description="axial binding residue" evidence="12">
    <location>
        <position position="189"/>
    </location>
    <ligand>
        <name>heme b</name>
        <dbReference type="ChEBI" id="CHEBI:60344"/>
    </ligand>
    <ligandPart>
        <name>Fe</name>
        <dbReference type="ChEBI" id="CHEBI:18248"/>
    </ligandPart>
</feature>
<evidence type="ECO:0000256" key="8">
    <source>
        <dbReference type="ARBA" id="ARBA00023004"/>
    </source>
</evidence>
<dbReference type="GO" id="GO:0140825">
    <property type="term" value="F:lactoperoxidase activity"/>
    <property type="evidence" value="ECO:0007669"/>
    <property type="project" value="UniProtKB-EC"/>
</dbReference>
<evidence type="ECO:0000256" key="14">
    <source>
        <dbReference type="PIRSR" id="PIRSR600823-5"/>
    </source>
</evidence>
<feature type="binding site" evidence="12">
    <location>
        <position position="190"/>
    </location>
    <ligand>
        <name>Ca(2+)</name>
        <dbReference type="ChEBI" id="CHEBI:29108"/>
        <label>2</label>
    </ligand>
</feature>
<keyword evidence="5 15" id="KW-0349">Heme</keyword>
<dbReference type="GeneID" id="110796277"/>
<accession>A0A9R0IZA4</accession>
<dbReference type="InterPro" id="IPR002016">
    <property type="entry name" value="Haem_peroxidase"/>
</dbReference>
<organism evidence="17 18">
    <name type="scientific">Spinacia oleracea</name>
    <name type="common">Spinach</name>
    <dbReference type="NCBI Taxonomy" id="3562"/>
    <lineage>
        <taxon>Eukaryota</taxon>
        <taxon>Viridiplantae</taxon>
        <taxon>Streptophyta</taxon>
        <taxon>Embryophyta</taxon>
        <taxon>Tracheophyta</taxon>
        <taxon>Spermatophyta</taxon>
        <taxon>Magnoliopsida</taxon>
        <taxon>eudicotyledons</taxon>
        <taxon>Gunneridae</taxon>
        <taxon>Pentapetalae</taxon>
        <taxon>Caryophyllales</taxon>
        <taxon>Chenopodiaceae</taxon>
        <taxon>Chenopodioideae</taxon>
        <taxon>Anserineae</taxon>
        <taxon>Spinacia</taxon>
    </lineage>
</organism>
<dbReference type="GO" id="GO:0009505">
    <property type="term" value="C:plant-type cell wall"/>
    <property type="evidence" value="ECO:0000318"/>
    <property type="project" value="GO_Central"/>
</dbReference>
<dbReference type="CDD" id="cd00693">
    <property type="entry name" value="secretory_peroxidase"/>
    <property type="match status" value="1"/>
</dbReference>
<feature type="signal peptide" evidence="15">
    <location>
        <begin position="1"/>
        <end position="24"/>
    </location>
</feature>
<dbReference type="PROSITE" id="PS00436">
    <property type="entry name" value="PEROXIDASE_2"/>
    <property type="match status" value="1"/>
</dbReference>
<evidence type="ECO:0000313" key="17">
    <source>
        <dbReference type="Proteomes" id="UP000813463"/>
    </source>
</evidence>
<feature type="binding site" evidence="12">
    <location>
        <position position="68"/>
    </location>
    <ligand>
        <name>Ca(2+)</name>
        <dbReference type="ChEBI" id="CHEBI:29108"/>
        <label>1</label>
    </ligand>
</feature>
<feature type="binding site" evidence="11">
    <location>
        <position position="159"/>
    </location>
    <ligand>
        <name>substrate</name>
    </ligand>
</feature>
<comment type="similarity">
    <text evidence="2">Belongs to the peroxidase family. Ascorbate peroxidase subfamily.</text>
</comment>
<feature type="binding site" evidence="12">
    <location>
        <position position="86"/>
    </location>
    <ligand>
        <name>Ca(2+)</name>
        <dbReference type="ChEBI" id="CHEBI:29108"/>
        <label>1</label>
    </ligand>
</feature>
<comment type="function">
    <text evidence="15">Removal of H(2)O(2), oxidation of toxic reductants, biosynthesis and degradation of lignin, suberization, auxin catabolism, response to environmental stresses such as wounding, pathogen attack and oxidative stress.</text>
</comment>
<keyword evidence="8 12" id="KW-0408">Iron</keyword>
<feature type="disulfide bond" evidence="14">
    <location>
        <begin position="118"/>
        <end position="318"/>
    </location>
</feature>
<keyword evidence="15" id="KW-0732">Signal</keyword>
<feature type="disulfide bond" evidence="14">
    <location>
        <begin position="69"/>
        <end position="74"/>
    </location>
</feature>
<keyword evidence="6 12" id="KW-0479">Metal-binding</keyword>
<comment type="similarity">
    <text evidence="15">Belongs to the peroxidase family. Classical plant (class III) peroxidase subfamily.</text>
</comment>
<dbReference type="GO" id="GO:0006979">
    <property type="term" value="P:response to oxidative stress"/>
    <property type="evidence" value="ECO:0007669"/>
    <property type="project" value="UniProtKB-UniRule"/>
</dbReference>
<feature type="site" description="Transition state stabilizer" evidence="13">
    <location>
        <position position="63"/>
    </location>
</feature>
<feature type="binding site" evidence="12">
    <location>
        <position position="239"/>
    </location>
    <ligand>
        <name>Ca(2+)</name>
        <dbReference type="ChEBI" id="CHEBI:29108"/>
        <label>2</label>
    </ligand>
</feature>
<dbReference type="GO" id="GO:0006950">
    <property type="term" value="P:response to stress"/>
    <property type="evidence" value="ECO:0000318"/>
    <property type="project" value="GO_Central"/>
</dbReference>
<dbReference type="EC" id="1.11.1.7" evidence="3 15"/>
<dbReference type="PROSITE" id="PS50873">
    <property type="entry name" value="PEROXIDASE_4"/>
    <property type="match status" value="1"/>
</dbReference>
<dbReference type="SUPFAM" id="SSF48113">
    <property type="entry name" value="Heme-dependent peroxidases"/>
    <property type="match status" value="1"/>
</dbReference>
<keyword evidence="9 14" id="KW-1015">Disulfide bond</keyword>
<keyword evidence="17" id="KW-1185">Reference proteome</keyword>
<evidence type="ECO:0000259" key="16">
    <source>
        <dbReference type="PROSITE" id="PS50873"/>
    </source>
</evidence>
<feature type="disulfide bond" evidence="14">
    <location>
        <begin position="36"/>
        <end position="112"/>
    </location>
</feature>
<dbReference type="PRINTS" id="PR00461">
    <property type="entry name" value="PLPEROXIDASE"/>
</dbReference>
<evidence type="ECO:0000256" key="3">
    <source>
        <dbReference type="ARBA" id="ARBA00012313"/>
    </source>
</evidence>
<dbReference type="PANTHER" id="PTHR31235">
    <property type="entry name" value="PEROXIDASE 25-RELATED"/>
    <property type="match status" value="1"/>
</dbReference>
<feature type="active site" description="Proton acceptor" evidence="10">
    <location>
        <position position="67"/>
    </location>
</feature>
<feature type="binding site" evidence="12">
    <location>
        <position position="73"/>
    </location>
    <ligand>
        <name>Ca(2+)</name>
        <dbReference type="ChEBI" id="CHEBI:29108"/>
        <label>1</label>
    </ligand>
</feature>
<evidence type="ECO:0000256" key="12">
    <source>
        <dbReference type="PIRSR" id="PIRSR600823-3"/>
    </source>
</evidence>
<feature type="binding site" evidence="12">
    <location>
        <position position="71"/>
    </location>
    <ligand>
        <name>Ca(2+)</name>
        <dbReference type="ChEBI" id="CHEBI:29108"/>
        <label>1</label>
    </ligand>
</feature>
<evidence type="ECO:0000256" key="2">
    <source>
        <dbReference type="ARBA" id="ARBA00006873"/>
    </source>
</evidence>
<protein>
    <recommendedName>
        <fullName evidence="3 15">Peroxidase</fullName>
        <ecNumber evidence="3 15">1.11.1.7</ecNumber>
    </recommendedName>
</protein>
<dbReference type="InterPro" id="IPR019793">
    <property type="entry name" value="Peroxidases_heam-ligand_BS"/>
</dbReference>
<evidence type="ECO:0000256" key="13">
    <source>
        <dbReference type="PIRSR" id="PIRSR600823-4"/>
    </source>
</evidence>
<proteinExistence type="inferred from homology"/>
<evidence type="ECO:0000256" key="6">
    <source>
        <dbReference type="ARBA" id="ARBA00022723"/>
    </source>
</evidence>
<feature type="domain" description="Plant heme peroxidase family profile" evidence="16">
    <location>
        <begin position="26"/>
        <end position="322"/>
    </location>
</feature>
<dbReference type="RefSeq" id="XP_021857014.2">
    <property type="nucleotide sequence ID" value="XM_022001322.2"/>
</dbReference>
<dbReference type="GO" id="GO:0046872">
    <property type="term" value="F:metal ion binding"/>
    <property type="evidence" value="ECO:0007669"/>
    <property type="project" value="UniProtKB-UniRule"/>
</dbReference>
<dbReference type="AlphaFoldDB" id="A0A9R0IZA4"/>
<reference evidence="17" key="1">
    <citation type="journal article" date="2021" name="Nat. Commun.">
        <title>Genomic analyses provide insights into spinach domestication and the genetic basis of agronomic traits.</title>
        <authorList>
            <person name="Cai X."/>
            <person name="Sun X."/>
            <person name="Xu C."/>
            <person name="Sun H."/>
            <person name="Wang X."/>
            <person name="Ge C."/>
            <person name="Zhang Z."/>
            <person name="Wang Q."/>
            <person name="Fei Z."/>
            <person name="Jiao C."/>
            <person name="Wang Q."/>
        </authorList>
    </citation>
    <scope>NUCLEOTIDE SEQUENCE [LARGE SCALE GENOMIC DNA]</scope>
    <source>
        <strain evidence="17">cv. Varoflay</strain>
    </source>
</reference>
<dbReference type="Proteomes" id="UP000813463">
    <property type="component" value="Chromosome 1"/>
</dbReference>
<dbReference type="KEGG" id="soe:110796277"/>
<dbReference type="GO" id="GO:0005576">
    <property type="term" value="C:extracellular region"/>
    <property type="evidence" value="ECO:0007669"/>
    <property type="project" value="UniProtKB-SubCell"/>
</dbReference>
<evidence type="ECO:0000256" key="4">
    <source>
        <dbReference type="ARBA" id="ARBA00022559"/>
    </source>
</evidence>
<dbReference type="GO" id="GO:0042744">
    <property type="term" value="P:hydrogen peroxide catabolic process"/>
    <property type="evidence" value="ECO:0007669"/>
    <property type="project" value="UniProtKB-KW"/>
</dbReference>
<dbReference type="Gene3D" id="1.10.520.10">
    <property type="match status" value="1"/>
</dbReference>
<feature type="binding site" evidence="12">
    <location>
        <position position="75"/>
    </location>
    <ligand>
        <name>Ca(2+)</name>
        <dbReference type="ChEBI" id="CHEBI:29108"/>
        <label>1</label>
    </ligand>
</feature>
<evidence type="ECO:0000256" key="11">
    <source>
        <dbReference type="PIRSR" id="PIRSR600823-2"/>
    </source>
</evidence>
<dbReference type="PRINTS" id="PR00458">
    <property type="entry name" value="PEROXIDASE"/>
</dbReference>
<keyword evidence="15" id="KW-0376">Hydrogen peroxide</keyword>
<evidence type="ECO:0000256" key="5">
    <source>
        <dbReference type="ARBA" id="ARBA00022617"/>
    </source>
</evidence>
<keyword evidence="15" id="KW-0964">Secreted</keyword>
<reference evidence="18" key="2">
    <citation type="submission" date="2025-08" db="UniProtKB">
        <authorList>
            <consortium name="RefSeq"/>
        </authorList>
    </citation>
    <scope>IDENTIFICATION</scope>
    <source>
        <tissue evidence="18">Leaf</tissue>
    </source>
</reference>
<keyword evidence="4 15" id="KW-0575">Peroxidase</keyword>
<feature type="binding site" evidence="12">
    <location>
        <position position="77"/>
    </location>
    <ligand>
        <name>Ca(2+)</name>
        <dbReference type="ChEBI" id="CHEBI:29108"/>
        <label>1</label>
    </ligand>
</feature>
<keyword evidence="12 15" id="KW-0106">Calcium</keyword>
<evidence type="ECO:0000313" key="18">
    <source>
        <dbReference type="RefSeq" id="XP_021857014.2"/>
    </source>
</evidence>
<feature type="chain" id="PRO_5045002624" description="Peroxidase" evidence="15">
    <location>
        <begin position="25"/>
        <end position="325"/>
    </location>
</feature>
<dbReference type="Gene3D" id="1.10.420.10">
    <property type="entry name" value="Peroxidase, domain 2"/>
    <property type="match status" value="1"/>
</dbReference>
<comment type="cofactor">
    <cofactor evidence="12 15">
        <name>heme b</name>
        <dbReference type="ChEBI" id="CHEBI:60344"/>
    </cofactor>
    <text evidence="12 15">Binds 1 heme b (iron(II)-protoporphyrin IX) group per subunit.</text>
</comment>
<evidence type="ECO:0000256" key="1">
    <source>
        <dbReference type="ARBA" id="ARBA00000189"/>
    </source>
</evidence>
<dbReference type="GO" id="GO:0004601">
    <property type="term" value="F:peroxidase activity"/>
    <property type="evidence" value="ECO:0000318"/>
    <property type="project" value="GO_Central"/>
</dbReference>
<comment type="subcellular location">
    <subcellularLocation>
        <location evidence="15">Secreted</location>
    </subcellularLocation>
</comment>
<evidence type="ECO:0000256" key="10">
    <source>
        <dbReference type="PIRSR" id="PIRSR600823-1"/>
    </source>
</evidence>
<dbReference type="Pfam" id="PF00141">
    <property type="entry name" value="peroxidase"/>
    <property type="match status" value="1"/>
</dbReference>
<comment type="catalytic activity">
    <reaction evidence="1 15">
        <text>2 a phenolic donor + H2O2 = 2 a phenolic radical donor + 2 H2O</text>
        <dbReference type="Rhea" id="RHEA:56136"/>
        <dbReference type="ChEBI" id="CHEBI:15377"/>
        <dbReference type="ChEBI" id="CHEBI:16240"/>
        <dbReference type="ChEBI" id="CHEBI:139520"/>
        <dbReference type="ChEBI" id="CHEBI:139521"/>
        <dbReference type="EC" id="1.11.1.7"/>
    </reaction>
</comment>
<feature type="binding site" evidence="12">
    <location>
        <position position="247"/>
    </location>
    <ligand>
        <name>Ca(2+)</name>
        <dbReference type="ChEBI" id="CHEBI:29108"/>
        <label>2</label>
    </ligand>
</feature>
<dbReference type="PROSITE" id="PS00435">
    <property type="entry name" value="PEROXIDASE_1"/>
    <property type="match status" value="1"/>
</dbReference>
<keyword evidence="7 15" id="KW-0560">Oxidoreductase</keyword>
<evidence type="ECO:0000256" key="7">
    <source>
        <dbReference type="ARBA" id="ARBA00023002"/>
    </source>
</evidence>
<sequence length="325" mass="36491">MNSNKYFSALFVIITLGLISAVSCQDLSCNYYDKDCENFEEIVAKKVWEWFKKDKTIAASLIRLHFHDCAVRGCDASILLDYPGSEKWATSSKTLRGYEVIDDIKATLEKKCPNLVSCADILTAAARDATVLVKGPYWSNEYGRKDGLISVAQEADDLPNGREDVTTLIEFYQALGLNMLDMVVLSGAHTIGRSTCGAIKNRLSRYDENGKLHSTIMAPTYLNYLRRKCKNDTNYVDLDARTPYTFDNEYYKNIEKNMGLLYSDQALYTDHRTSEYIATLANDDGGSFPYLFSSSMVKLGNILGDAQDDGEGEVRQHCSRLNSGY</sequence>
<feature type="disulfide bond" evidence="14">
    <location>
        <begin position="196"/>
        <end position="229"/>
    </location>
</feature>
<dbReference type="GO" id="GO:0020037">
    <property type="term" value="F:heme binding"/>
    <property type="evidence" value="ECO:0007669"/>
    <property type="project" value="UniProtKB-UniRule"/>
</dbReference>
<dbReference type="InterPro" id="IPR019794">
    <property type="entry name" value="Peroxidases_AS"/>
</dbReference>
<comment type="cofactor">
    <cofactor evidence="12 15">
        <name>Ca(2+)</name>
        <dbReference type="ChEBI" id="CHEBI:29108"/>
    </cofactor>
    <text evidence="12 15">Binds 2 calcium ions per subunit.</text>
</comment>
<dbReference type="InterPro" id="IPR000823">
    <property type="entry name" value="Peroxidase_pln"/>
</dbReference>
<gene>
    <name evidence="18" type="primary">LOC110796277</name>
</gene>
<evidence type="ECO:0000256" key="9">
    <source>
        <dbReference type="ARBA" id="ARBA00023157"/>
    </source>
</evidence>